<feature type="signal peptide" evidence="1">
    <location>
        <begin position="1"/>
        <end position="23"/>
    </location>
</feature>
<comment type="caution">
    <text evidence="2">The sequence shown here is derived from an EMBL/GenBank/DDBJ whole genome shotgun (WGS) entry which is preliminary data.</text>
</comment>
<accession>A0ABS8AK02</accession>
<reference evidence="2" key="1">
    <citation type="submission" date="2021-10" db="EMBL/GenBank/DDBJ databases">
        <authorList>
            <person name="Dean J.D."/>
            <person name="Kim M.K."/>
            <person name="Newey C.N."/>
            <person name="Stoker T.S."/>
            <person name="Thompson D.W."/>
            <person name="Grose J.H."/>
        </authorList>
    </citation>
    <scope>NUCLEOTIDE SEQUENCE</scope>
    <source>
        <strain evidence="2">BT178</strain>
    </source>
</reference>
<dbReference type="Proteomes" id="UP001165296">
    <property type="component" value="Unassembled WGS sequence"/>
</dbReference>
<organism evidence="2 3">
    <name type="scientific">Hymenobacter lucidus</name>
    <dbReference type="NCBI Taxonomy" id="2880930"/>
    <lineage>
        <taxon>Bacteria</taxon>
        <taxon>Pseudomonadati</taxon>
        <taxon>Bacteroidota</taxon>
        <taxon>Cytophagia</taxon>
        <taxon>Cytophagales</taxon>
        <taxon>Hymenobacteraceae</taxon>
        <taxon>Hymenobacter</taxon>
    </lineage>
</organism>
<feature type="chain" id="PRO_5046898944" evidence="1">
    <location>
        <begin position="24"/>
        <end position="95"/>
    </location>
</feature>
<sequence>MYKIVLILLCAFMTLLDPQAAQATSADTFAATTEVNDAAAGAPRPNYKVYRGNSRHKAKKLGVFRRWKLRRKAMRKRKLHKVTPTIKVEKPTRNK</sequence>
<keyword evidence="1" id="KW-0732">Signal</keyword>
<dbReference type="EMBL" id="JAJADR010000001">
    <property type="protein sequence ID" value="MCB2406454.1"/>
    <property type="molecule type" value="Genomic_DNA"/>
</dbReference>
<proteinExistence type="predicted"/>
<evidence type="ECO:0000313" key="3">
    <source>
        <dbReference type="Proteomes" id="UP001165296"/>
    </source>
</evidence>
<name>A0ABS8AK02_9BACT</name>
<keyword evidence="3" id="KW-1185">Reference proteome</keyword>
<evidence type="ECO:0000313" key="2">
    <source>
        <dbReference type="EMBL" id="MCB2406454.1"/>
    </source>
</evidence>
<protein>
    <submittedName>
        <fullName evidence="2">Uncharacterized protein</fullName>
    </submittedName>
</protein>
<gene>
    <name evidence="2" type="ORF">LGH74_00560</name>
</gene>
<dbReference type="RefSeq" id="WP_226170343.1">
    <property type="nucleotide sequence ID" value="NZ_JAJADR010000001.1"/>
</dbReference>
<evidence type="ECO:0000256" key="1">
    <source>
        <dbReference type="SAM" id="SignalP"/>
    </source>
</evidence>